<comment type="caution">
    <text evidence="2">The sequence shown here is derived from an EMBL/GenBank/DDBJ whole genome shotgun (WGS) entry which is preliminary data.</text>
</comment>
<evidence type="ECO:0000313" key="3">
    <source>
        <dbReference type="Proteomes" id="UP000186817"/>
    </source>
</evidence>
<feature type="compositionally biased region" description="Polar residues" evidence="1">
    <location>
        <begin position="1"/>
        <end position="14"/>
    </location>
</feature>
<accession>A0A1Q9EX59</accession>
<dbReference type="Proteomes" id="UP000186817">
    <property type="component" value="Unassembled WGS sequence"/>
</dbReference>
<dbReference type="AlphaFoldDB" id="A0A1Q9EX59"/>
<keyword evidence="3" id="KW-1185">Reference proteome</keyword>
<organism evidence="2 3">
    <name type="scientific">Symbiodinium microadriaticum</name>
    <name type="common">Dinoflagellate</name>
    <name type="synonym">Zooxanthella microadriatica</name>
    <dbReference type="NCBI Taxonomy" id="2951"/>
    <lineage>
        <taxon>Eukaryota</taxon>
        <taxon>Sar</taxon>
        <taxon>Alveolata</taxon>
        <taxon>Dinophyceae</taxon>
        <taxon>Suessiales</taxon>
        <taxon>Symbiodiniaceae</taxon>
        <taxon>Symbiodinium</taxon>
    </lineage>
</organism>
<name>A0A1Q9EX59_SYMMI</name>
<protein>
    <submittedName>
        <fullName evidence="2">Uncharacterized protein</fullName>
    </submittedName>
</protein>
<proteinExistence type="predicted"/>
<feature type="compositionally biased region" description="Basic and acidic residues" evidence="1">
    <location>
        <begin position="35"/>
        <end position="49"/>
    </location>
</feature>
<feature type="region of interest" description="Disordered" evidence="1">
    <location>
        <begin position="1"/>
        <end position="57"/>
    </location>
</feature>
<sequence>MSHSPLGHQGSSASLIDAGFQAQHELQPIQTQSRDVAEEPAPKDEKGIRPTEPPSSKSHAGLFATFVHTLSLPPPSTTKPYMNIISVFSKTIFQTEGIVAATLTPPTTTNSINDLALAFPMVSCPSTTPSRESLSKFRVLGKFSLPTASLAFLKVAASCSLQFFSFPFDTDSMEQDLGH</sequence>
<reference evidence="2 3" key="1">
    <citation type="submission" date="2016-02" db="EMBL/GenBank/DDBJ databases">
        <title>Genome analysis of coral dinoflagellate symbionts highlights evolutionary adaptations to a symbiotic lifestyle.</title>
        <authorList>
            <person name="Aranda M."/>
            <person name="Li Y."/>
            <person name="Liew Y.J."/>
            <person name="Baumgarten S."/>
            <person name="Simakov O."/>
            <person name="Wilson M."/>
            <person name="Piel J."/>
            <person name="Ashoor H."/>
            <person name="Bougouffa S."/>
            <person name="Bajic V.B."/>
            <person name="Ryu T."/>
            <person name="Ravasi T."/>
            <person name="Bayer T."/>
            <person name="Micklem G."/>
            <person name="Kim H."/>
            <person name="Bhak J."/>
            <person name="Lajeunesse T.C."/>
            <person name="Voolstra C.R."/>
        </authorList>
    </citation>
    <scope>NUCLEOTIDE SEQUENCE [LARGE SCALE GENOMIC DNA]</scope>
    <source>
        <strain evidence="2 3">CCMP2467</strain>
    </source>
</reference>
<evidence type="ECO:0000256" key="1">
    <source>
        <dbReference type="SAM" id="MobiDB-lite"/>
    </source>
</evidence>
<dbReference type="EMBL" id="LSRX01000051">
    <property type="protein sequence ID" value="OLQ11975.1"/>
    <property type="molecule type" value="Genomic_DNA"/>
</dbReference>
<evidence type="ECO:0000313" key="2">
    <source>
        <dbReference type="EMBL" id="OLQ11975.1"/>
    </source>
</evidence>
<gene>
    <name evidence="2" type="ORF">AK812_SmicGene4184</name>
</gene>